<evidence type="ECO:0000313" key="1">
    <source>
        <dbReference type="EMBL" id="KAK5173778.1"/>
    </source>
</evidence>
<dbReference type="GeneID" id="89923806"/>
<protein>
    <submittedName>
        <fullName evidence="1">Uncharacterized protein</fullName>
    </submittedName>
</protein>
<organism evidence="1 2">
    <name type="scientific">Saxophila tyrrhenica</name>
    <dbReference type="NCBI Taxonomy" id="1690608"/>
    <lineage>
        <taxon>Eukaryota</taxon>
        <taxon>Fungi</taxon>
        <taxon>Dikarya</taxon>
        <taxon>Ascomycota</taxon>
        <taxon>Pezizomycotina</taxon>
        <taxon>Dothideomycetes</taxon>
        <taxon>Dothideomycetidae</taxon>
        <taxon>Mycosphaerellales</taxon>
        <taxon>Extremaceae</taxon>
        <taxon>Saxophila</taxon>
    </lineage>
</organism>
<dbReference type="RefSeq" id="XP_064662473.1">
    <property type="nucleotide sequence ID" value="XM_064799718.1"/>
</dbReference>
<keyword evidence="2" id="KW-1185">Reference proteome</keyword>
<proteinExistence type="predicted"/>
<evidence type="ECO:0000313" key="2">
    <source>
        <dbReference type="Proteomes" id="UP001337655"/>
    </source>
</evidence>
<sequence length="449" mass="51395">MQFCFICGVECHRDSDHWKVGNPCPKWNPPNATNAHTDPPPDIELVDLIIARGNAHLDAGGTIDVPFYQDVVDEILDLGADIHMPPIRPRDEAGAPMTGYQRMIWLASTMLNVRNTLMPLNDTDTIPTGHHRAQIVALFVYTSDMLRRTITEVNLHPFERPLLHSLWQLRDQLSYQARDWVIEECGPILLSSLLPDLESQIQEWIEDNGINKDGPVHRNILTTAHQLRKVRKMWVWLKTPGMTPDAASLANMKEDWLSARDWLETMLADVPEPRIHEIHLLAVLVRRFRTVPVGWLMNSMGLISRQAVVDEAWIDTDAATIASEIAPQFLDWMNANYVGDNRPAYSHMLSAIEAMHIVTRNWDYLESDTVDPSEELLADVHADFLFARRLLAQFQADFPDENLEIISIRLGEIYQRFDNGPAGWIRLRSGALRRRKEDEMDVENDVLLE</sequence>
<comment type="caution">
    <text evidence="1">The sequence shown here is derived from an EMBL/GenBank/DDBJ whole genome shotgun (WGS) entry which is preliminary data.</text>
</comment>
<dbReference type="Proteomes" id="UP001337655">
    <property type="component" value="Unassembled WGS sequence"/>
</dbReference>
<accession>A0AAV9PJM4</accession>
<dbReference type="AlphaFoldDB" id="A0AAV9PJM4"/>
<dbReference type="EMBL" id="JAVRRT010000003">
    <property type="protein sequence ID" value="KAK5173778.1"/>
    <property type="molecule type" value="Genomic_DNA"/>
</dbReference>
<reference evidence="1 2" key="1">
    <citation type="submission" date="2023-08" db="EMBL/GenBank/DDBJ databases">
        <title>Black Yeasts Isolated from many extreme environments.</title>
        <authorList>
            <person name="Coleine C."/>
            <person name="Stajich J.E."/>
            <person name="Selbmann L."/>
        </authorList>
    </citation>
    <scope>NUCLEOTIDE SEQUENCE [LARGE SCALE GENOMIC DNA]</scope>
    <source>
        <strain evidence="1 2">CCFEE 5935</strain>
    </source>
</reference>
<name>A0AAV9PJM4_9PEZI</name>
<gene>
    <name evidence="1" type="ORF">LTR77_002459</name>
</gene>